<dbReference type="Gene3D" id="3.20.190.10">
    <property type="entry name" value="MutM-like, N-terminal"/>
    <property type="match status" value="2"/>
</dbReference>
<dbReference type="SMART" id="SM00898">
    <property type="entry name" value="Fapy_DNA_glyco"/>
    <property type="match status" value="1"/>
</dbReference>
<evidence type="ECO:0000256" key="5">
    <source>
        <dbReference type="ARBA" id="ARBA00022763"/>
    </source>
</evidence>
<keyword evidence="6 15" id="KW-0863">Zinc-finger</keyword>
<evidence type="ECO:0000256" key="15">
    <source>
        <dbReference type="HAMAP-Rule" id="MF_00103"/>
    </source>
</evidence>
<reference evidence="20" key="1">
    <citation type="journal article" date="2009" name="Environ. Microbiol.">
        <title>Contribution of mobile genetic elements to Desulfovibrio vulgaris genome plasticity.</title>
        <authorList>
            <person name="Walker C.B."/>
            <person name="Stolyar S."/>
            <person name="Chivian D."/>
            <person name="Pinel N."/>
            <person name="Gabster J.A."/>
            <person name="Dehal P.S."/>
            <person name="He Z."/>
            <person name="Yang Z.K."/>
            <person name="Yen H.C."/>
            <person name="Zhou J."/>
            <person name="Wall J.D."/>
            <person name="Hazen T.C."/>
            <person name="Arkin A.P."/>
            <person name="Stahl D.A."/>
        </authorList>
    </citation>
    <scope>NUCLEOTIDE SEQUENCE [LARGE SCALE GENOMIC DNA]</scope>
    <source>
        <strain evidence="20">DP4</strain>
    </source>
</reference>
<proteinExistence type="inferred from homology"/>
<keyword evidence="10 15" id="KW-0234">DNA repair</keyword>
<keyword evidence="7 15" id="KW-0378">Hydrolase</keyword>
<dbReference type="InterPro" id="IPR015887">
    <property type="entry name" value="DNA_glyclase_Znf_dom_DNA_BS"/>
</dbReference>
<accession>A0A0H3A5B2</accession>
<keyword evidence="12 15" id="KW-0511">Multifunctional enzyme</keyword>
<evidence type="ECO:0000256" key="16">
    <source>
        <dbReference type="SAM" id="MobiDB-lite"/>
    </source>
</evidence>
<keyword evidence="13 15" id="KW-0326">Glycosidase</keyword>
<evidence type="ECO:0000256" key="14">
    <source>
        <dbReference type="ARBA" id="ARBA00044632"/>
    </source>
</evidence>
<keyword evidence="4 15" id="KW-0479">Metal-binding</keyword>
<keyword evidence="9 15" id="KW-0238">DNA-binding</keyword>
<comment type="catalytic activity">
    <reaction evidence="14 15">
        <text>2'-deoxyribonucleotide-(2'-deoxyribose 5'-phosphate)-2'-deoxyribonucleotide-DNA = a 3'-end 2'-deoxyribonucleotide-(2,3-dehydro-2,3-deoxyribose 5'-phosphate)-DNA + a 5'-end 5'-phospho-2'-deoxyribonucleoside-DNA + H(+)</text>
        <dbReference type="Rhea" id="RHEA:66592"/>
        <dbReference type="Rhea" id="RHEA-COMP:13180"/>
        <dbReference type="Rhea" id="RHEA-COMP:16897"/>
        <dbReference type="Rhea" id="RHEA-COMP:17067"/>
        <dbReference type="ChEBI" id="CHEBI:15378"/>
        <dbReference type="ChEBI" id="CHEBI:136412"/>
        <dbReference type="ChEBI" id="CHEBI:157695"/>
        <dbReference type="ChEBI" id="CHEBI:167181"/>
        <dbReference type="EC" id="4.2.99.18"/>
    </reaction>
</comment>
<dbReference type="GO" id="GO:0003684">
    <property type="term" value="F:damaged DNA binding"/>
    <property type="evidence" value="ECO:0007669"/>
    <property type="project" value="InterPro"/>
</dbReference>
<comment type="function">
    <text evidence="15">Involved in base excision repair of DNA damaged by oxidation or by mutagenic agents. Acts as DNA glycosylase that recognizes and removes damaged bases. Has a preference for oxidized purines, such as 7,8-dihydro-8-oxoguanine (8-oxoG). Has AP (apurinic/apyrimidinic) lyase activity and introduces nicks in the DNA strand. Cleaves the DNA backbone by beta-delta elimination to generate a single-strand break at the site of the removed base with both 3'- and 5'-phosphates.</text>
</comment>
<evidence type="ECO:0000256" key="2">
    <source>
        <dbReference type="ARBA" id="ARBA00009409"/>
    </source>
</evidence>
<dbReference type="EC" id="4.2.99.18" evidence="15"/>
<dbReference type="RefSeq" id="WP_011791415.1">
    <property type="nucleotide sequence ID" value="NC_008751.1"/>
</dbReference>
<evidence type="ECO:0000256" key="9">
    <source>
        <dbReference type="ARBA" id="ARBA00023125"/>
    </source>
</evidence>
<name>A0A0H3A5B2_NITV4</name>
<feature type="active site" description="Proton donor; for delta-elimination activity" evidence="15">
    <location>
        <position position="361"/>
    </location>
</feature>
<dbReference type="PROSITE" id="PS51068">
    <property type="entry name" value="FPG_CAT"/>
    <property type="match status" value="1"/>
</dbReference>
<dbReference type="InterPro" id="IPR012319">
    <property type="entry name" value="FPG_cat"/>
</dbReference>
<dbReference type="InterPro" id="IPR035937">
    <property type="entry name" value="FPG_N"/>
</dbReference>
<dbReference type="NCBIfam" id="NF002211">
    <property type="entry name" value="PRK01103.1"/>
    <property type="match status" value="1"/>
</dbReference>
<comment type="cofactor">
    <cofactor evidence="15">
        <name>Zn(2+)</name>
        <dbReference type="ChEBI" id="CHEBI:29105"/>
    </cofactor>
    <text evidence="15">Binds 1 zinc ion per subunit.</text>
</comment>
<dbReference type="Pfam" id="PF06831">
    <property type="entry name" value="H2TH"/>
    <property type="match status" value="1"/>
</dbReference>
<dbReference type="InterPro" id="IPR015886">
    <property type="entry name" value="H2TH_FPG"/>
</dbReference>
<feature type="binding site" evidence="15">
    <location>
        <position position="192"/>
    </location>
    <ligand>
        <name>DNA</name>
        <dbReference type="ChEBI" id="CHEBI:16991"/>
    </ligand>
</feature>
<evidence type="ECO:0000256" key="1">
    <source>
        <dbReference type="ARBA" id="ARBA00001668"/>
    </source>
</evidence>
<sequence>MPELPEVETIACGLRPALSGRRIVGVTVHNPGTLEGPLRTPAAFTEAVQGRRIADVGRRGKLLLVAFASLPPVGHAGQPRPEGLSSSTVRDFLVTHGFHAAGCATSVHACAPLLADGQQTSGPVPERGRLAGHGDGMDGTSRTGSTLPGTGGTENSDAVAVADDDTVLGLAFHLKMTGRLFIHPPATPAGIHTRVVFDLEGGTRLFFDDARKFGYVRCITRRSLALWPFWRDLGPEPLETDARGFAARLARRRGRIKALLLDQKVVAGVGNIYADESLFRAGIRPDTQAHTLIPERLFALHGHLQDVLRESIAECGSSIRDYRDAHGDAGAFQNSFRVYGRGGQPCRHCGTTLATAQVAGRTTVFCPRCQR</sequence>
<dbReference type="InterPro" id="IPR010979">
    <property type="entry name" value="Ribosomal_uS13-like_H2TH"/>
</dbReference>
<evidence type="ECO:0000256" key="11">
    <source>
        <dbReference type="ARBA" id="ARBA00023239"/>
    </source>
</evidence>
<comment type="subunit">
    <text evidence="3 15">Monomer.</text>
</comment>
<dbReference type="AlphaFoldDB" id="A0A0H3A5B2"/>
<evidence type="ECO:0000256" key="4">
    <source>
        <dbReference type="ARBA" id="ARBA00022723"/>
    </source>
</evidence>
<evidence type="ECO:0000256" key="6">
    <source>
        <dbReference type="ARBA" id="ARBA00022771"/>
    </source>
</evidence>
<protein>
    <recommendedName>
        <fullName evidence="15">Formamidopyrimidine-DNA glycosylase</fullName>
        <shortName evidence="15">Fapy-DNA glycosylase</shortName>
        <ecNumber evidence="15">3.2.2.23</ecNumber>
    </recommendedName>
    <alternativeName>
        <fullName evidence="15">DNA-(apurinic or apyrimidinic site) lyase MutM</fullName>
        <shortName evidence="15">AP lyase MutM</shortName>
        <ecNumber evidence="15">4.2.99.18</ecNumber>
    </alternativeName>
</protein>
<keyword evidence="5 15" id="KW-0227">DNA damage</keyword>
<dbReference type="SUPFAM" id="SSF57716">
    <property type="entry name" value="Glucocorticoid receptor-like (DNA-binding domain)"/>
    <property type="match status" value="1"/>
</dbReference>
<comment type="similarity">
    <text evidence="2 15">Belongs to the FPG family.</text>
</comment>
<dbReference type="HAMAP" id="MF_00103">
    <property type="entry name" value="Fapy_DNA_glycosyl"/>
    <property type="match status" value="1"/>
</dbReference>
<evidence type="ECO:0000313" key="20">
    <source>
        <dbReference type="Proteomes" id="UP000009173"/>
    </source>
</evidence>
<dbReference type="NCBIfam" id="TIGR00577">
    <property type="entry name" value="fpg"/>
    <property type="match status" value="1"/>
</dbReference>
<dbReference type="KEGG" id="dvl:Dvul_0133"/>
<feature type="binding site" evidence="15">
    <location>
        <position position="211"/>
    </location>
    <ligand>
        <name>DNA</name>
        <dbReference type="ChEBI" id="CHEBI:16991"/>
    </ligand>
</feature>
<dbReference type="CDD" id="cd08966">
    <property type="entry name" value="EcFpg-like_N"/>
    <property type="match status" value="1"/>
</dbReference>
<dbReference type="GO" id="GO:0034039">
    <property type="term" value="F:8-oxo-7,8-dihydroguanine DNA N-glycosylase activity"/>
    <property type="evidence" value="ECO:0007669"/>
    <property type="project" value="TreeGrafter"/>
</dbReference>
<dbReference type="InterPro" id="IPR000214">
    <property type="entry name" value="Znf_DNA_glyclase/AP_lyase"/>
</dbReference>
<dbReference type="GO" id="GO:0008270">
    <property type="term" value="F:zinc ion binding"/>
    <property type="evidence" value="ECO:0007669"/>
    <property type="project" value="UniProtKB-UniRule"/>
</dbReference>
<feature type="domain" description="FPG-type" evidence="17">
    <location>
        <begin position="337"/>
        <end position="371"/>
    </location>
</feature>
<feature type="active site" description="Proton donor" evidence="15">
    <location>
        <position position="3"/>
    </location>
</feature>
<dbReference type="PROSITE" id="PS01242">
    <property type="entry name" value="ZF_FPG_1"/>
    <property type="match status" value="1"/>
</dbReference>
<dbReference type="SUPFAM" id="SSF46946">
    <property type="entry name" value="S13-like H2TH domain"/>
    <property type="match status" value="1"/>
</dbReference>
<feature type="compositionally biased region" description="Polar residues" evidence="16">
    <location>
        <begin position="140"/>
        <end position="156"/>
    </location>
</feature>
<feature type="region of interest" description="Disordered" evidence="16">
    <location>
        <begin position="118"/>
        <end position="157"/>
    </location>
</feature>
<dbReference type="PROSITE" id="PS51066">
    <property type="entry name" value="ZF_FPG_2"/>
    <property type="match status" value="1"/>
</dbReference>
<dbReference type="PANTHER" id="PTHR22993:SF9">
    <property type="entry name" value="FORMAMIDOPYRIMIDINE-DNA GLYCOSYLASE"/>
    <property type="match status" value="1"/>
</dbReference>
<evidence type="ECO:0000256" key="7">
    <source>
        <dbReference type="ARBA" id="ARBA00022801"/>
    </source>
</evidence>
<evidence type="ECO:0000259" key="17">
    <source>
        <dbReference type="PROSITE" id="PS51066"/>
    </source>
</evidence>
<feature type="active site" description="Schiff-base intermediate with DNA" evidence="15">
    <location>
        <position position="2"/>
    </location>
</feature>
<evidence type="ECO:0000259" key="18">
    <source>
        <dbReference type="PROSITE" id="PS51068"/>
    </source>
</evidence>
<dbReference type="SMART" id="SM01232">
    <property type="entry name" value="H2TH"/>
    <property type="match status" value="1"/>
</dbReference>
<dbReference type="GO" id="GO:0006284">
    <property type="term" value="P:base-excision repair"/>
    <property type="evidence" value="ECO:0007669"/>
    <property type="project" value="InterPro"/>
</dbReference>
<evidence type="ECO:0000256" key="3">
    <source>
        <dbReference type="ARBA" id="ARBA00011245"/>
    </source>
</evidence>
<dbReference type="Pfam" id="PF06827">
    <property type="entry name" value="zf-FPG_IleRS"/>
    <property type="match status" value="1"/>
</dbReference>
<keyword evidence="11 15" id="KW-0456">Lyase</keyword>
<evidence type="ECO:0000256" key="8">
    <source>
        <dbReference type="ARBA" id="ARBA00022833"/>
    </source>
</evidence>
<feature type="binding site" evidence="15">
    <location>
        <position position="252"/>
    </location>
    <ligand>
        <name>DNA</name>
        <dbReference type="ChEBI" id="CHEBI:16991"/>
    </ligand>
</feature>
<dbReference type="EMBL" id="CP000527">
    <property type="protein sequence ID" value="ABM27157.1"/>
    <property type="molecule type" value="Genomic_DNA"/>
</dbReference>
<evidence type="ECO:0000313" key="19">
    <source>
        <dbReference type="EMBL" id="ABM27157.1"/>
    </source>
</evidence>
<feature type="active site" description="Proton donor; for beta-elimination activity" evidence="15">
    <location>
        <position position="61"/>
    </location>
</feature>
<dbReference type="SUPFAM" id="SSF81624">
    <property type="entry name" value="N-terminal domain of MutM-like DNA repair proteins"/>
    <property type="match status" value="2"/>
</dbReference>
<dbReference type="InterPro" id="IPR010663">
    <property type="entry name" value="Znf_FPG/IleRS"/>
</dbReference>
<dbReference type="HOGENOM" id="CLU_038423_1_2_7"/>
<dbReference type="InterPro" id="IPR020629">
    <property type="entry name" value="FPG_Glyclase"/>
</dbReference>
<dbReference type="Proteomes" id="UP000009173">
    <property type="component" value="Chromosome"/>
</dbReference>
<evidence type="ECO:0000256" key="13">
    <source>
        <dbReference type="ARBA" id="ARBA00023295"/>
    </source>
</evidence>
<evidence type="ECO:0000256" key="12">
    <source>
        <dbReference type="ARBA" id="ARBA00023268"/>
    </source>
</evidence>
<dbReference type="FunFam" id="1.10.8.50:FF:000003">
    <property type="entry name" value="Formamidopyrimidine-DNA glycosylase"/>
    <property type="match status" value="1"/>
</dbReference>
<gene>
    <name evidence="15" type="primary">mutM</name>
    <name evidence="15" type="synonym">fpg</name>
    <name evidence="19" type="ordered locus">Dvul_0133</name>
</gene>
<dbReference type="PANTHER" id="PTHR22993">
    <property type="entry name" value="FORMAMIDOPYRIMIDINE-DNA GLYCOSYLASE"/>
    <property type="match status" value="1"/>
</dbReference>
<dbReference type="GO" id="GO:0140078">
    <property type="term" value="F:class I DNA-(apurinic or apyrimidinic site) endonuclease activity"/>
    <property type="evidence" value="ECO:0007669"/>
    <property type="project" value="UniProtKB-EC"/>
</dbReference>
<keyword evidence="8 15" id="KW-0862">Zinc</keyword>
<dbReference type="Gene3D" id="1.10.8.50">
    <property type="match status" value="1"/>
</dbReference>
<feature type="domain" description="Formamidopyrimidine-DNA glycosylase catalytic" evidence="18">
    <location>
        <begin position="2"/>
        <end position="214"/>
    </location>
</feature>
<dbReference type="EC" id="3.2.2.23" evidence="15"/>
<organism evidence="19 20">
    <name type="scientific">Nitratidesulfovibrio vulgaris (strain DP4)</name>
    <name type="common">Desulfovibrio vulgaris</name>
    <dbReference type="NCBI Taxonomy" id="391774"/>
    <lineage>
        <taxon>Bacteria</taxon>
        <taxon>Pseudomonadati</taxon>
        <taxon>Thermodesulfobacteriota</taxon>
        <taxon>Desulfovibrionia</taxon>
        <taxon>Desulfovibrionales</taxon>
        <taxon>Desulfovibrionaceae</taxon>
        <taxon>Nitratidesulfovibrio</taxon>
    </lineage>
</organism>
<evidence type="ECO:0000256" key="10">
    <source>
        <dbReference type="ARBA" id="ARBA00023204"/>
    </source>
</evidence>
<comment type="catalytic activity">
    <reaction evidence="1 15">
        <text>Hydrolysis of DNA containing ring-opened 7-methylguanine residues, releasing 2,6-diamino-4-hydroxy-5-(N-methyl)formamidopyrimidine.</text>
        <dbReference type="EC" id="3.2.2.23"/>
    </reaction>
</comment>
<dbReference type="Pfam" id="PF01149">
    <property type="entry name" value="Fapy_DNA_glyco"/>
    <property type="match status" value="2"/>
</dbReference>